<evidence type="ECO:0000313" key="2">
    <source>
        <dbReference type="Proteomes" id="UP000193834"/>
    </source>
</evidence>
<proteinExistence type="predicted"/>
<protein>
    <submittedName>
        <fullName evidence="1">Uncharacterized protein</fullName>
    </submittedName>
</protein>
<keyword evidence="2" id="KW-1185">Reference proteome</keyword>
<dbReference type="Proteomes" id="UP000193834">
    <property type="component" value="Unassembled WGS sequence"/>
</dbReference>
<dbReference type="AlphaFoldDB" id="A0A1X7LUK1"/>
<dbReference type="EMBL" id="FXAZ01000008">
    <property type="protein sequence ID" value="SMG57541.1"/>
    <property type="molecule type" value="Genomic_DNA"/>
</dbReference>
<reference evidence="1 2" key="1">
    <citation type="submission" date="2017-04" db="EMBL/GenBank/DDBJ databases">
        <authorList>
            <person name="Afonso C.L."/>
            <person name="Miller P.J."/>
            <person name="Scott M.A."/>
            <person name="Spackman E."/>
            <person name="Goraichik I."/>
            <person name="Dimitrov K.M."/>
            <person name="Suarez D.L."/>
            <person name="Swayne D.E."/>
        </authorList>
    </citation>
    <scope>NUCLEOTIDE SEQUENCE [LARGE SCALE GENOMIC DNA]</scope>
    <source>
        <strain evidence="1 2">11</strain>
    </source>
</reference>
<accession>A0A1X7LUK1</accession>
<evidence type="ECO:0000313" key="1">
    <source>
        <dbReference type="EMBL" id="SMG57541.1"/>
    </source>
</evidence>
<name>A0A1X7LUK1_9BACL</name>
<organism evidence="1 2">
    <name type="scientific">Paenibacillus aquistagni</name>
    <dbReference type="NCBI Taxonomy" id="1852522"/>
    <lineage>
        <taxon>Bacteria</taxon>
        <taxon>Bacillati</taxon>
        <taxon>Bacillota</taxon>
        <taxon>Bacilli</taxon>
        <taxon>Bacillales</taxon>
        <taxon>Paenibacillaceae</taxon>
        <taxon>Paenibacillus</taxon>
    </lineage>
</organism>
<gene>
    <name evidence="1" type="ORF">SAMN06295960_4472</name>
</gene>
<sequence length="72" mass="8077">MNTKRNATYLKTGGATSYNFYNLILAISHKEHTRCEAAGVMAARCCDLQYNPDGAAGRRMVPQAYSQRCYRP</sequence>